<dbReference type="Proteomes" id="UP000389128">
    <property type="component" value="Unassembled WGS sequence"/>
</dbReference>
<gene>
    <name evidence="2" type="ORF">ETQ85_18935</name>
</gene>
<dbReference type="InterPro" id="IPR036397">
    <property type="entry name" value="RNaseH_sf"/>
</dbReference>
<protein>
    <submittedName>
        <fullName evidence="2">IS3 family transposase</fullName>
    </submittedName>
</protein>
<accession>A0A6C2CKM2</accession>
<dbReference type="RefSeq" id="WP_148580647.1">
    <property type="nucleotide sequence ID" value="NZ_SDKK01000020.1"/>
</dbReference>
<dbReference type="EMBL" id="SDKK01000020">
    <property type="protein sequence ID" value="TYC54438.1"/>
    <property type="molecule type" value="Genomic_DNA"/>
</dbReference>
<keyword evidence="3" id="KW-1185">Reference proteome</keyword>
<evidence type="ECO:0000313" key="2">
    <source>
        <dbReference type="EMBL" id="TYC54438.1"/>
    </source>
</evidence>
<dbReference type="SUPFAM" id="SSF53098">
    <property type="entry name" value="Ribonuclease H-like"/>
    <property type="match status" value="1"/>
</dbReference>
<dbReference type="Pfam" id="PF13276">
    <property type="entry name" value="HTH_21"/>
    <property type="match status" value="1"/>
</dbReference>
<dbReference type="InterPro" id="IPR048020">
    <property type="entry name" value="Transpos_IS3"/>
</dbReference>
<dbReference type="PANTHER" id="PTHR46889">
    <property type="entry name" value="TRANSPOSASE INSF FOR INSERTION SEQUENCE IS3B-RELATED"/>
    <property type="match status" value="1"/>
</dbReference>
<dbReference type="AlphaFoldDB" id="A0A6C2CKM2"/>
<reference evidence="2 3" key="1">
    <citation type="submission" date="2019-01" db="EMBL/GenBank/DDBJ databases">
        <title>Zoogloea oleivorans genome sequencing and assembly.</title>
        <authorList>
            <person name="Tancsics A."/>
            <person name="Farkas M."/>
            <person name="Kriszt B."/>
            <person name="Maroti G."/>
            <person name="Horvath B."/>
        </authorList>
    </citation>
    <scope>NUCLEOTIDE SEQUENCE [LARGE SCALE GENOMIC DNA]</scope>
    <source>
        <strain evidence="2 3">Buc</strain>
    </source>
</reference>
<dbReference type="InterPro" id="IPR012337">
    <property type="entry name" value="RNaseH-like_sf"/>
</dbReference>
<dbReference type="OrthoDB" id="5365969at2"/>
<dbReference type="InterPro" id="IPR025948">
    <property type="entry name" value="HTH-like_dom"/>
</dbReference>
<dbReference type="PROSITE" id="PS50994">
    <property type="entry name" value="INTEGRASE"/>
    <property type="match status" value="1"/>
</dbReference>
<dbReference type="GO" id="GO:0015074">
    <property type="term" value="P:DNA integration"/>
    <property type="evidence" value="ECO:0007669"/>
    <property type="project" value="InterPro"/>
</dbReference>
<dbReference type="GO" id="GO:0003676">
    <property type="term" value="F:nucleic acid binding"/>
    <property type="evidence" value="ECO:0007669"/>
    <property type="project" value="InterPro"/>
</dbReference>
<dbReference type="InterPro" id="IPR001584">
    <property type="entry name" value="Integrase_cat-core"/>
</dbReference>
<dbReference type="InterPro" id="IPR050900">
    <property type="entry name" value="Transposase_IS3/IS150/IS904"/>
</dbReference>
<organism evidence="2 3">
    <name type="scientific">Zoogloea oleivorans</name>
    <dbReference type="NCBI Taxonomy" id="1552750"/>
    <lineage>
        <taxon>Bacteria</taxon>
        <taxon>Pseudomonadati</taxon>
        <taxon>Pseudomonadota</taxon>
        <taxon>Betaproteobacteria</taxon>
        <taxon>Rhodocyclales</taxon>
        <taxon>Zoogloeaceae</taxon>
        <taxon>Zoogloea</taxon>
    </lineage>
</organism>
<evidence type="ECO:0000313" key="3">
    <source>
        <dbReference type="Proteomes" id="UP000389128"/>
    </source>
</evidence>
<dbReference type="Gene3D" id="3.30.420.10">
    <property type="entry name" value="Ribonuclease H-like superfamily/Ribonuclease H"/>
    <property type="match status" value="1"/>
</dbReference>
<dbReference type="NCBIfam" id="NF033516">
    <property type="entry name" value="transpos_IS3"/>
    <property type="match status" value="1"/>
</dbReference>
<comment type="caution">
    <text evidence="2">The sequence shown here is derived from an EMBL/GenBank/DDBJ whole genome shotgun (WGS) entry which is preliminary data.</text>
</comment>
<name>A0A6C2CKM2_9RHOO</name>
<proteinExistence type="predicted"/>
<dbReference type="Pfam" id="PF00665">
    <property type="entry name" value="rve"/>
    <property type="match status" value="1"/>
</dbReference>
<dbReference type="PANTHER" id="PTHR46889:SF4">
    <property type="entry name" value="TRANSPOSASE INSO FOR INSERTION SEQUENCE ELEMENT IS911B-RELATED"/>
    <property type="match status" value="1"/>
</dbReference>
<feature type="domain" description="Integrase catalytic" evidence="1">
    <location>
        <begin position="118"/>
        <end position="238"/>
    </location>
</feature>
<evidence type="ECO:0000259" key="1">
    <source>
        <dbReference type="PROSITE" id="PS50994"/>
    </source>
</evidence>
<sequence length="238" mass="26551">MTYRCIAQLQEKADNTALLCRLLGVSRSGFYAVRSRRGEPARVCPTSTHLRAAFTASGRCYGSRRLRAVLHAQGLRVGRYRIRTLMRINGLRPVWRRKFIHTTDSRHGLPIADNVLNRHFTPATANAAWVSDITYIRTRSGWLYLAAVLDLYSRKIVGWAMAPNMPAELVCSALQMAITQRQPPAGLIVYSDRGSQGGFNRSSQHLLTGGLYGATRRVAKAGDRSRDNALAWRTIALP</sequence>